<evidence type="ECO:0000313" key="1">
    <source>
        <dbReference type="EMBL" id="CAF2160871.1"/>
    </source>
</evidence>
<dbReference type="AlphaFoldDB" id="A0A816YKF0"/>
<accession>A0A816YKF0</accession>
<organism evidence="1">
    <name type="scientific">Brassica napus</name>
    <name type="common">Rape</name>
    <dbReference type="NCBI Taxonomy" id="3708"/>
    <lineage>
        <taxon>Eukaryota</taxon>
        <taxon>Viridiplantae</taxon>
        <taxon>Streptophyta</taxon>
        <taxon>Embryophyta</taxon>
        <taxon>Tracheophyta</taxon>
        <taxon>Spermatophyta</taxon>
        <taxon>Magnoliopsida</taxon>
        <taxon>eudicotyledons</taxon>
        <taxon>Gunneridae</taxon>
        <taxon>Pentapetalae</taxon>
        <taxon>rosids</taxon>
        <taxon>malvids</taxon>
        <taxon>Brassicales</taxon>
        <taxon>Brassicaceae</taxon>
        <taxon>Brassiceae</taxon>
        <taxon>Brassica</taxon>
    </lineage>
</organism>
<gene>
    <name evidence="1" type="ORF">DARMORV10_A07P12380.1</name>
</gene>
<protein>
    <submittedName>
        <fullName evidence="1">(rape) hypothetical protein</fullName>
    </submittedName>
</protein>
<dbReference type="EMBL" id="HG994361">
    <property type="protein sequence ID" value="CAF2160871.1"/>
    <property type="molecule type" value="Genomic_DNA"/>
</dbReference>
<proteinExistence type="predicted"/>
<name>A0A816YKF0_BRANA</name>
<reference evidence="1" key="1">
    <citation type="submission" date="2021-01" db="EMBL/GenBank/DDBJ databases">
        <authorList>
            <consortium name="Genoscope - CEA"/>
            <person name="William W."/>
        </authorList>
    </citation>
    <scope>NUCLEOTIDE SEQUENCE</scope>
</reference>
<sequence length="96" mass="10460">MVDSGDAIWIGICCGGLFAGGLGGGCACSHSCRREIALERISIGELVCFSKVNWFLLNHKDQQIQAKMFEAVLISGRFTLVIESSKEVLNEEQIPN</sequence>
<dbReference type="Proteomes" id="UP001295469">
    <property type="component" value="Chromosome A07"/>
</dbReference>